<evidence type="ECO:0000256" key="1">
    <source>
        <dbReference type="ARBA" id="ARBA00023125"/>
    </source>
</evidence>
<dbReference type="AlphaFoldDB" id="A0A9N9BN05"/>
<dbReference type="InterPro" id="IPR041188">
    <property type="entry name" value="HTH_ABP1_N"/>
</dbReference>
<dbReference type="Pfam" id="PF03221">
    <property type="entry name" value="HTH_Tnp_Tc5"/>
    <property type="match status" value="1"/>
</dbReference>
<keyword evidence="1" id="KW-0238">DNA-binding</keyword>
<dbReference type="EMBL" id="CAJVPJ010001034">
    <property type="protein sequence ID" value="CAG8572095.1"/>
    <property type="molecule type" value="Genomic_DNA"/>
</dbReference>
<dbReference type="InterPro" id="IPR009057">
    <property type="entry name" value="Homeodomain-like_sf"/>
</dbReference>
<feature type="domain" description="HTH CENPB-type" evidence="2">
    <location>
        <begin position="67"/>
        <end position="139"/>
    </location>
</feature>
<dbReference type="SUPFAM" id="SSF46689">
    <property type="entry name" value="Homeodomain-like"/>
    <property type="match status" value="1"/>
</dbReference>
<dbReference type="PANTHER" id="PTHR19303">
    <property type="entry name" value="TRANSPOSON"/>
    <property type="match status" value="1"/>
</dbReference>
<evidence type="ECO:0000313" key="4">
    <source>
        <dbReference type="Proteomes" id="UP000789572"/>
    </source>
</evidence>
<evidence type="ECO:0000313" key="3">
    <source>
        <dbReference type="EMBL" id="CAG8572095.1"/>
    </source>
</evidence>
<dbReference type="OrthoDB" id="2433378at2759"/>
<dbReference type="PROSITE" id="PS51253">
    <property type="entry name" value="HTH_CENPB"/>
    <property type="match status" value="1"/>
</dbReference>
<comment type="caution">
    <text evidence="3">The sequence shown here is derived from an EMBL/GenBank/DDBJ whole genome shotgun (WGS) entry which is preliminary data.</text>
</comment>
<gene>
    <name evidence="3" type="ORF">POCULU_LOCUS6049</name>
</gene>
<protein>
    <submittedName>
        <fullName evidence="3">9710_t:CDS:1</fullName>
    </submittedName>
</protein>
<keyword evidence="4" id="KW-1185">Reference proteome</keyword>
<organism evidence="3 4">
    <name type="scientific">Paraglomus occultum</name>
    <dbReference type="NCBI Taxonomy" id="144539"/>
    <lineage>
        <taxon>Eukaryota</taxon>
        <taxon>Fungi</taxon>
        <taxon>Fungi incertae sedis</taxon>
        <taxon>Mucoromycota</taxon>
        <taxon>Glomeromycotina</taxon>
        <taxon>Glomeromycetes</taxon>
        <taxon>Paraglomerales</taxon>
        <taxon>Paraglomeraceae</taxon>
        <taxon>Paraglomus</taxon>
    </lineage>
</organism>
<reference evidence="3" key="1">
    <citation type="submission" date="2021-06" db="EMBL/GenBank/DDBJ databases">
        <authorList>
            <person name="Kallberg Y."/>
            <person name="Tangrot J."/>
            <person name="Rosling A."/>
        </authorList>
    </citation>
    <scope>NUCLEOTIDE SEQUENCE</scope>
    <source>
        <strain evidence="3">IA702</strain>
    </source>
</reference>
<dbReference type="PANTHER" id="PTHR19303:SF73">
    <property type="entry name" value="PROTEIN PDC2"/>
    <property type="match status" value="1"/>
</dbReference>
<name>A0A9N9BN05_9GLOM</name>
<dbReference type="InterPro" id="IPR006600">
    <property type="entry name" value="HTH_CenpB_DNA-bd_dom"/>
</dbReference>
<feature type="non-terminal residue" evidence="3">
    <location>
        <position position="213"/>
    </location>
</feature>
<dbReference type="InterPro" id="IPR050863">
    <property type="entry name" value="CenT-Element_Derived"/>
</dbReference>
<accession>A0A9N9BN05</accession>
<dbReference type="GO" id="GO:0003677">
    <property type="term" value="F:DNA binding"/>
    <property type="evidence" value="ECO:0007669"/>
    <property type="project" value="UniProtKB-KW"/>
</dbReference>
<sequence length="213" mass="24048">MPKSKVSLSDSQKRELCLYARQSGKLTRKEYVDWIEKKWSIRVDESTISRILKRSEEILGSEITQPNAKRHKPVTVPELELALKEFVLTYQDKAIITEAILIETAKQLADGLGVSNGTLKFSPGWLQSFKERNGIRLQKLHGESSSVDPSKPIMTIKVFEETEEETGESEGRRTTFFKETVIAISFGQGKARMNETLSARPDNCVDEDVQLSA</sequence>
<dbReference type="Gene3D" id="1.10.10.60">
    <property type="entry name" value="Homeodomain-like"/>
    <property type="match status" value="2"/>
</dbReference>
<evidence type="ECO:0000259" key="2">
    <source>
        <dbReference type="PROSITE" id="PS51253"/>
    </source>
</evidence>
<dbReference type="Proteomes" id="UP000789572">
    <property type="component" value="Unassembled WGS sequence"/>
</dbReference>
<dbReference type="SMART" id="SM00674">
    <property type="entry name" value="CENPB"/>
    <property type="match status" value="1"/>
</dbReference>
<dbReference type="GO" id="GO:0005634">
    <property type="term" value="C:nucleus"/>
    <property type="evidence" value="ECO:0007669"/>
    <property type="project" value="TreeGrafter"/>
</dbReference>
<proteinExistence type="predicted"/>
<dbReference type="Pfam" id="PF18107">
    <property type="entry name" value="HTH_ABP1_N"/>
    <property type="match status" value="1"/>
</dbReference>